<comment type="pathway">
    <text evidence="4">Lipid metabolism.</text>
</comment>
<dbReference type="Pfam" id="PF02611">
    <property type="entry name" value="CDH"/>
    <property type="match status" value="1"/>
</dbReference>
<sequence>MKFRSLLPLVLLLALAACLSVPRVRHAADPDALWRIINTHCLAADAPRAVDCAAVWSQPERRSVVLKDNHGDFQFLLLPIDRITGIEDPRLLQAGSPNYFAAAWDARIFVERALGRPLPRQYLSLALNSPHGRSQEQLHIHVDCLHPQVRRELDAMQAQVGTAWRPLPQPLLGHRYLARRLPGEALSANPLRLLAEGLSAGDALRDYSLVVVGDASPAPGFVLLATRVDAASGNRASGEELQDHACGLVTGAEQVLPGVR</sequence>
<evidence type="ECO:0000256" key="2">
    <source>
        <dbReference type="ARBA" id="ARBA00004162"/>
    </source>
</evidence>
<gene>
    <name evidence="20" type="ORF">JR064_00415</name>
</gene>
<keyword evidence="19" id="KW-0732">Signal</keyword>
<evidence type="ECO:0000313" key="20">
    <source>
        <dbReference type="EMBL" id="MBN6100628.1"/>
    </source>
</evidence>
<keyword evidence="21" id="KW-1185">Reference proteome</keyword>
<evidence type="ECO:0000313" key="21">
    <source>
        <dbReference type="Proteomes" id="UP000695802"/>
    </source>
</evidence>
<dbReference type="RefSeq" id="WP_206228452.1">
    <property type="nucleotide sequence ID" value="NZ_JAFIWB010000001.1"/>
</dbReference>
<dbReference type="NCBIfam" id="NF003986">
    <property type="entry name" value="PRK05471.1-5"/>
    <property type="match status" value="1"/>
</dbReference>
<evidence type="ECO:0000256" key="3">
    <source>
        <dbReference type="ARBA" id="ARBA00004927"/>
    </source>
</evidence>
<evidence type="ECO:0000256" key="14">
    <source>
        <dbReference type="ARBA" id="ARBA00023136"/>
    </source>
</evidence>
<evidence type="ECO:0000256" key="4">
    <source>
        <dbReference type="ARBA" id="ARBA00005189"/>
    </source>
</evidence>
<evidence type="ECO:0000256" key="6">
    <source>
        <dbReference type="ARBA" id="ARBA00012375"/>
    </source>
</evidence>
<dbReference type="GO" id="GO:0008715">
    <property type="term" value="F:CDP-diacylglycerol diphosphatase activity"/>
    <property type="evidence" value="ECO:0007669"/>
    <property type="project" value="UniProtKB-EC"/>
</dbReference>
<keyword evidence="14" id="KW-0472">Membrane</keyword>
<comment type="similarity">
    <text evidence="5">Belongs to the Cdh family.</text>
</comment>
<evidence type="ECO:0000256" key="10">
    <source>
        <dbReference type="ARBA" id="ARBA00022692"/>
    </source>
</evidence>
<keyword evidence="10" id="KW-0812">Transmembrane</keyword>
<dbReference type="PROSITE" id="PS51257">
    <property type="entry name" value="PROKAR_LIPOPROTEIN"/>
    <property type="match status" value="1"/>
</dbReference>
<dbReference type="InterPro" id="IPR036265">
    <property type="entry name" value="HIT-like_sf"/>
</dbReference>
<keyword evidence="12" id="KW-1133">Transmembrane helix</keyword>
<comment type="pathway">
    <text evidence="3">Phospholipid metabolism; CDP-diacylglycerol degradation; phosphatidate from CDP-diacylglycerol: step 1/1.</text>
</comment>
<keyword evidence="8" id="KW-1003">Cell membrane</keyword>
<evidence type="ECO:0000256" key="17">
    <source>
        <dbReference type="ARBA" id="ARBA00032888"/>
    </source>
</evidence>
<comment type="subcellular location">
    <subcellularLocation>
        <location evidence="2">Cell membrane</location>
        <topology evidence="2">Single-pass membrane protein</topology>
    </subcellularLocation>
</comment>
<organism evidence="20 21">
    <name type="scientific">Xanthomonas bonasiae</name>
    <dbReference type="NCBI Taxonomy" id="2810351"/>
    <lineage>
        <taxon>Bacteria</taxon>
        <taxon>Pseudomonadati</taxon>
        <taxon>Pseudomonadota</taxon>
        <taxon>Gammaproteobacteria</taxon>
        <taxon>Lysobacterales</taxon>
        <taxon>Lysobacteraceae</taxon>
        <taxon>Xanthomonas</taxon>
    </lineage>
</organism>
<evidence type="ECO:0000256" key="13">
    <source>
        <dbReference type="ARBA" id="ARBA00023098"/>
    </source>
</evidence>
<evidence type="ECO:0000256" key="11">
    <source>
        <dbReference type="ARBA" id="ARBA00022801"/>
    </source>
</evidence>
<comment type="caution">
    <text evidence="20">The sequence shown here is derived from an EMBL/GenBank/DDBJ whole genome shotgun (WGS) entry which is preliminary data.</text>
</comment>
<dbReference type="SUPFAM" id="SSF54197">
    <property type="entry name" value="HIT-like"/>
    <property type="match status" value="1"/>
</dbReference>
<proteinExistence type="inferred from homology"/>
<evidence type="ECO:0000256" key="18">
    <source>
        <dbReference type="ARBA" id="ARBA00032892"/>
    </source>
</evidence>
<keyword evidence="9" id="KW-0444">Lipid biosynthesis</keyword>
<comment type="catalytic activity">
    <reaction evidence="1">
        <text>a CDP-1,2-diacyl-sn-glycerol + H2O = a 1,2-diacyl-sn-glycero-3-phosphate + CMP + 2 H(+)</text>
        <dbReference type="Rhea" id="RHEA:15221"/>
        <dbReference type="ChEBI" id="CHEBI:15377"/>
        <dbReference type="ChEBI" id="CHEBI:15378"/>
        <dbReference type="ChEBI" id="CHEBI:58332"/>
        <dbReference type="ChEBI" id="CHEBI:58608"/>
        <dbReference type="ChEBI" id="CHEBI:60377"/>
        <dbReference type="EC" id="3.6.1.26"/>
    </reaction>
</comment>
<evidence type="ECO:0000256" key="1">
    <source>
        <dbReference type="ARBA" id="ARBA00001007"/>
    </source>
</evidence>
<dbReference type="EC" id="3.6.1.26" evidence="6"/>
<evidence type="ECO:0000256" key="9">
    <source>
        <dbReference type="ARBA" id="ARBA00022516"/>
    </source>
</evidence>
<name>A0ABS3AW86_9XANT</name>
<keyword evidence="13" id="KW-0443">Lipid metabolism</keyword>
<dbReference type="Proteomes" id="UP000695802">
    <property type="component" value="Unassembled WGS sequence"/>
</dbReference>
<keyword evidence="15" id="KW-0594">Phospholipid biosynthesis</keyword>
<feature type="chain" id="PRO_5046110177" description="CDP-diacylglycerol pyrophosphatase" evidence="19">
    <location>
        <begin position="28"/>
        <end position="260"/>
    </location>
</feature>
<dbReference type="InterPro" id="IPR003763">
    <property type="entry name" value="CDP-diacylglyc_Pase"/>
</dbReference>
<evidence type="ECO:0000256" key="19">
    <source>
        <dbReference type="SAM" id="SignalP"/>
    </source>
</evidence>
<keyword evidence="16" id="KW-1208">Phospholipid metabolism</keyword>
<dbReference type="PIRSF" id="PIRSF001273">
    <property type="entry name" value="CDH"/>
    <property type="match status" value="1"/>
</dbReference>
<keyword evidence="11 20" id="KW-0378">Hydrolase</keyword>
<protein>
    <recommendedName>
        <fullName evidence="7">CDP-diacylglycerol pyrophosphatase</fullName>
        <ecNumber evidence="6">3.6.1.26</ecNumber>
    </recommendedName>
    <alternativeName>
        <fullName evidence="17">CDP-diacylglycerol phosphatidylhydrolase</fullName>
    </alternativeName>
    <alternativeName>
        <fullName evidence="18">CDP-diglyceride hydrolase</fullName>
    </alternativeName>
</protein>
<feature type="signal peptide" evidence="19">
    <location>
        <begin position="1"/>
        <end position="27"/>
    </location>
</feature>
<evidence type="ECO:0000256" key="5">
    <source>
        <dbReference type="ARBA" id="ARBA00006435"/>
    </source>
</evidence>
<evidence type="ECO:0000256" key="16">
    <source>
        <dbReference type="ARBA" id="ARBA00023264"/>
    </source>
</evidence>
<evidence type="ECO:0000256" key="15">
    <source>
        <dbReference type="ARBA" id="ARBA00023209"/>
    </source>
</evidence>
<dbReference type="Gene3D" id="3.30.428.30">
    <property type="entry name" value="HIT family - CDH-like"/>
    <property type="match status" value="1"/>
</dbReference>
<evidence type="ECO:0000256" key="12">
    <source>
        <dbReference type="ARBA" id="ARBA00022989"/>
    </source>
</evidence>
<reference evidence="20 21" key="1">
    <citation type="submission" date="2021-02" db="EMBL/GenBank/DDBJ databases">
        <title>Taxonomically Unique Crown Gall-Associated Xanthomonas Stains Have Deficiency in Virulence Repertories.</title>
        <authorList>
            <person name="Mafakheri H."/>
            <person name="Taghavi S.M."/>
            <person name="Dimkic I."/>
            <person name="Nemanja K."/>
            <person name="Osdaghi E."/>
        </authorList>
    </citation>
    <scope>NUCLEOTIDE SEQUENCE [LARGE SCALE GENOMIC DNA]</scope>
    <source>
        <strain evidence="20 21">FX4</strain>
    </source>
</reference>
<evidence type="ECO:0000256" key="7">
    <source>
        <dbReference type="ARBA" id="ARBA00019608"/>
    </source>
</evidence>
<accession>A0ABS3AW86</accession>
<evidence type="ECO:0000256" key="8">
    <source>
        <dbReference type="ARBA" id="ARBA00022475"/>
    </source>
</evidence>
<dbReference type="EMBL" id="JAFIWB010000001">
    <property type="protein sequence ID" value="MBN6100628.1"/>
    <property type="molecule type" value="Genomic_DNA"/>
</dbReference>